<protein>
    <submittedName>
        <fullName evidence="1">30289_t:CDS:1</fullName>
    </submittedName>
</protein>
<proteinExistence type="predicted"/>
<dbReference type="EMBL" id="CAJVQC010084682">
    <property type="protein sequence ID" value="CAG8821274.1"/>
    <property type="molecule type" value="Genomic_DNA"/>
</dbReference>
<gene>
    <name evidence="1" type="ORF">RPERSI_LOCUS25548</name>
</gene>
<accession>A0ACA9S2R6</accession>
<comment type="caution">
    <text evidence="1">The sequence shown here is derived from an EMBL/GenBank/DDBJ whole genome shotgun (WGS) entry which is preliminary data.</text>
</comment>
<feature type="non-terminal residue" evidence="1">
    <location>
        <position position="42"/>
    </location>
</feature>
<evidence type="ECO:0000313" key="1">
    <source>
        <dbReference type="EMBL" id="CAG8821274.1"/>
    </source>
</evidence>
<reference evidence="1" key="1">
    <citation type="submission" date="2021-06" db="EMBL/GenBank/DDBJ databases">
        <authorList>
            <person name="Kallberg Y."/>
            <person name="Tangrot J."/>
            <person name="Rosling A."/>
        </authorList>
    </citation>
    <scope>NUCLEOTIDE SEQUENCE</scope>
    <source>
        <strain evidence="1">MA461A</strain>
    </source>
</reference>
<organism evidence="1 2">
    <name type="scientific">Racocetra persica</name>
    <dbReference type="NCBI Taxonomy" id="160502"/>
    <lineage>
        <taxon>Eukaryota</taxon>
        <taxon>Fungi</taxon>
        <taxon>Fungi incertae sedis</taxon>
        <taxon>Mucoromycota</taxon>
        <taxon>Glomeromycotina</taxon>
        <taxon>Glomeromycetes</taxon>
        <taxon>Diversisporales</taxon>
        <taxon>Gigasporaceae</taxon>
        <taxon>Racocetra</taxon>
    </lineage>
</organism>
<keyword evidence="2" id="KW-1185">Reference proteome</keyword>
<evidence type="ECO:0000313" key="2">
    <source>
        <dbReference type="Proteomes" id="UP000789920"/>
    </source>
</evidence>
<name>A0ACA9S2R6_9GLOM</name>
<feature type="non-terminal residue" evidence="1">
    <location>
        <position position="1"/>
    </location>
</feature>
<sequence length="42" mass="4647">SRKEINILLLGETGVGKSTFINAFANYLKFNSLEDAISDEID</sequence>
<dbReference type="Proteomes" id="UP000789920">
    <property type="component" value="Unassembled WGS sequence"/>
</dbReference>